<keyword evidence="4" id="KW-1185">Reference proteome</keyword>
<name>A0A3G1KWQ5_FORW1</name>
<evidence type="ECO:0008006" key="5">
    <source>
        <dbReference type="Google" id="ProtNLM"/>
    </source>
</evidence>
<dbReference type="Pfam" id="PF04016">
    <property type="entry name" value="DUF364"/>
    <property type="match status" value="1"/>
</dbReference>
<reference evidence="3 4" key="1">
    <citation type="submission" date="2016-10" db="EMBL/GenBank/DDBJ databases">
        <title>Complete Genome Sequence of Peptococcaceae strain DCMF.</title>
        <authorList>
            <person name="Edwards R.J."/>
            <person name="Holland S.I."/>
            <person name="Deshpande N.P."/>
            <person name="Wong Y.K."/>
            <person name="Ertan H."/>
            <person name="Manefield M."/>
            <person name="Russell T.L."/>
            <person name="Lee M.J."/>
        </authorList>
    </citation>
    <scope>NUCLEOTIDE SEQUENCE [LARGE SCALE GENOMIC DNA]</scope>
    <source>
        <strain evidence="3 4">DCMF</strain>
    </source>
</reference>
<evidence type="ECO:0000313" key="4">
    <source>
        <dbReference type="Proteomes" id="UP000323521"/>
    </source>
</evidence>
<dbReference type="Gene3D" id="3.40.50.11590">
    <property type="match status" value="1"/>
</dbReference>
<evidence type="ECO:0000259" key="2">
    <source>
        <dbReference type="Pfam" id="PF13938"/>
    </source>
</evidence>
<dbReference type="InterPro" id="IPR007161">
    <property type="entry name" value="DUF364"/>
</dbReference>
<dbReference type="EMBL" id="CP017634">
    <property type="protein sequence ID" value="ATW26928.1"/>
    <property type="molecule type" value="Genomic_DNA"/>
</dbReference>
<dbReference type="Gene3D" id="3.30.390.100">
    <property type="match status" value="1"/>
</dbReference>
<dbReference type="InterPro" id="IPR025251">
    <property type="entry name" value="DUF4213"/>
</dbReference>
<sequence length="254" mass="27425">MIVERVYNLALPRLEGKKIREVRVGLGLIAVELDDGSLGVTYVLRKETADGCSLLPQGGSIIGMPAQEIAGWALQGKNVISSAMGLAVLNSVAEFDKLEQVENVSSSDAAFSVEIRPNDTVGVIGHIGPIIFNLKDKVQSLFIFERGENLAGGVYPESKQSELLPECQVVFVSSTSLINRTAEKVLDYCTGARDIVMVGSSTPLYPQAFHGTGVTMLSGTRWLSEHRDPILTGISQCSGVRQLIKYAQKMSVRV</sequence>
<organism evidence="3 4">
    <name type="scientific">Formimonas warabiya</name>
    <dbReference type="NCBI Taxonomy" id="1761012"/>
    <lineage>
        <taxon>Bacteria</taxon>
        <taxon>Bacillati</taxon>
        <taxon>Bacillota</taxon>
        <taxon>Clostridia</taxon>
        <taxon>Eubacteriales</taxon>
        <taxon>Peptococcaceae</taxon>
        <taxon>Candidatus Formimonas</taxon>
    </lineage>
</organism>
<evidence type="ECO:0000259" key="1">
    <source>
        <dbReference type="Pfam" id="PF04016"/>
    </source>
</evidence>
<feature type="domain" description="DUF4213" evidence="2">
    <location>
        <begin position="7"/>
        <end position="92"/>
    </location>
</feature>
<proteinExistence type="predicted"/>
<evidence type="ECO:0000313" key="3">
    <source>
        <dbReference type="EMBL" id="ATW26928.1"/>
    </source>
</evidence>
<dbReference type="SUPFAM" id="SSF159713">
    <property type="entry name" value="Dhaf3308-like"/>
    <property type="match status" value="1"/>
</dbReference>
<dbReference type="KEGG" id="fwa:DCMF_21145"/>
<dbReference type="OrthoDB" id="5387051at2"/>
<dbReference type="Pfam" id="PF13938">
    <property type="entry name" value="DUF4213"/>
    <property type="match status" value="1"/>
</dbReference>
<dbReference type="AlphaFoldDB" id="A0A3G1KWQ5"/>
<accession>A0A3G1KWQ5</accession>
<dbReference type="RefSeq" id="WP_148136259.1">
    <property type="nucleotide sequence ID" value="NZ_CP017634.1"/>
</dbReference>
<protein>
    <recommendedName>
        <fullName evidence="5">DUF364 domain-containing protein</fullName>
    </recommendedName>
</protein>
<dbReference type="Proteomes" id="UP000323521">
    <property type="component" value="Chromosome"/>
</dbReference>
<gene>
    <name evidence="3" type="ORF">DCMF_21145</name>
</gene>
<feature type="domain" description="Putative heavy-metal chelation" evidence="1">
    <location>
        <begin position="113"/>
        <end position="252"/>
    </location>
</feature>